<comment type="similarity">
    <text evidence="1">Belongs to the CapA family.</text>
</comment>
<organism evidence="5 6">
    <name type="scientific">Savagea faecisuis</name>
    <dbReference type="NCBI Taxonomy" id="1274803"/>
    <lineage>
        <taxon>Bacteria</taxon>
        <taxon>Bacillati</taxon>
        <taxon>Bacillota</taxon>
        <taxon>Bacilli</taxon>
        <taxon>Bacillales</taxon>
        <taxon>Caryophanaceae</taxon>
        <taxon>Savagea</taxon>
    </lineage>
</organism>
<protein>
    <submittedName>
        <fullName evidence="5">CapA family protein</fullName>
    </submittedName>
</protein>
<accession>A0ABW3H5P0</accession>
<sequence>MIRIVTLFLFLFMASCSPSAEAPTEKPPSQEEEEAVTLPPEPAPQPEPVVKRMTVGMIGDILLHHPLYTYDTYDAAFQEMLPYFNSIDFLIANQESIPGGVELGLSGYPNFNSPSHIVRDLKKYGVDMISMANNHTLDRGAKGVQRAIATMEQYEMPYVGAYKSYEDRATERIVEVDGITLGIVNYTYGTNGHVVPRDQPYLVNYIEEEAIRQDIRALKEKVDVVIASIHWGIEYQLNESEAQRQVAQIVAEEGAHILFGHHPHVIQPYEKRDNTHIYYSLGNFLSAQQFDSTNIGGIARITIEKTTLDGEVQNVEVLEPEFLPTVVVKENGWNFKIYPLRDRPKAAIYSEQWMLNHIKLPRWSPTVE</sequence>
<keyword evidence="3" id="KW-0732">Signal</keyword>
<dbReference type="CDD" id="cd07381">
    <property type="entry name" value="MPP_CapA"/>
    <property type="match status" value="1"/>
</dbReference>
<dbReference type="SUPFAM" id="SSF56300">
    <property type="entry name" value="Metallo-dependent phosphatases"/>
    <property type="match status" value="1"/>
</dbReference>
<dbReference type="InterPro" id="IPR052169">
    <property type="entry name" value="CW_Biosynth-Accessory"/>
</dbReference>
<name>A0ABW3H5P0_9BACL</name>
<gene>
    <name evidence="5" type="ORF">ACFQ0V_12715</name>
</gene>
<reference evidence="6" key="1">
    <citation type="journal article" date="2019" name="Int. J. Syst. Evol. Microbiol.">
        <title>The Global Catalogue of Microorganisms (GCM) 10K type strain sequencing project: providing services to taxonomists for standard genome sequencing and annotation.</title>
        <authorList>
            <consortium name="The Broad Institute Genomics Platform"/>
            <consortium name="The Broad Institute Genome Sequencing Center for Infectious Disease"/>
            <person name="Wu L."/>
            <person name="Ma J."/>
        </authorList>
    </citation>
    <scope>NUCLEOTIDE SEQUENCE [LARGE SCALE GENOMIC DNA]</scope>
    <source>
        <strain evidence="6">CCUG 63563</strain>
    </source>
</reference>
<dbReference type="InterPro" id="IPR019079">
    <property type="entry name" value="Capsule_synth_CapA"/>
</dbReference>
<comment type="caution">
    <text evidence="5">The sequence shown here is derived from an EMBL/GenBank/DDBJ whole genome shotgun (WGS) entry which is preliminary data.</text>
</comment>
<dbReference type="Gene3D" id="3.60.21.10">
    <property type="match status" value="1"/>
</dbReference>
<evidence type="ECO:0000259" key="4">
    <source>
        <dbReference type="SMART" id="SM00854"/>
    </source>
</evidence>
<feature type="domain" description="Capsule synthesis protein CapA" evidence="4">
    <location>
        <begin position="54"/>
        <end position="288"/>
    </location>
</feature>
<dbReference type="PANTHER" id="PTHR33393:SF12">
    <property type="entry name" value="CAPSULE BIOSYNTHESIS PROTEIN CAPA"/>
    <property type="match status" value="1"/>
</dbReference>
<dbReference type="Proteomes" id="UP001596976">
    <property type="component" value="Unassembled WGS sequence"/>
</dbReference>
<keyword evidence="6" id="KW-1185">Reference proteome</keyword>
<evidence type="ECO:0000256" key="3">
    <source>
        <dbReference type="SAM" id="SignalP"/>
    </source>
</evidence>
<proteinExistence type="inferred from homology"/>
<dbReference type="PROSITE" id="PS51257">
    <property type="entry name" value="PROKAR_LIPOPROTEIN"/>
    <property type="match status" value="1"/>
</dbReference>
<evidence type="ECO:0000256" key="2">
    <source>
        <dbReference type="SAM" id="MobiDB-lite"/>
    </source>
</evidence>
<dbReference type="RefSeq" id="WP_381014268.1">
    <property type="nucleotide sequence ID" value="NZ_JBHTJF010000043.1"/>
</dbReference>
<evidence type="ECO:0000313" key="6">
    <source>
        <dbReference type="Proteomes" id="UP001596976"/>
    </source>
</evidence>
<feature type="signal peptide" evidence="3">
    <location>
        <begin position="1"/>
        <end position="22"/>
    </location>
</feature>
<evidence type="ECO:0000256" key="1">
    <source>
        <dbReference type="ARBA" id="ARBA00005662"/>
    </source>
</evidence>
<dbReference type="PANTHER" id="PTHR33393">
    <property type="entry name" value="POLYGLUTAMINE SYNTHESIS ACCESSORY PROTEIN RV0574C-RELATED"/>
    <property type="match status" value="1"/>
</dbReference>
<dbReference type="Pfam" id="PF09587">
    <property type="entry name" value="PGA_cap"/>
    <property type="match status" value="1"/>
</dbReference>
<feature type="chain" id="PRO_5046754210" evidence="3">
    <location>
        <begin position="23"/>
        <end position="368"/>
    </location>
</feature>
<evidence type="ECO:0000313" key="5">
    <source>
        <dbReference type="EMBL" id="MFD0944604.1"/>
    </source>
</evidence>
<feature type="region of interest" description="Disordered" evidence="2">
    <location>
        <begin position="21"/>
        <end position="46"/>
    </location>
</feature>
<dbReference type="InterPro" id="IPR029052">
    <property type="entry name" value="Metallo-depent_PP-like"/>
</dbReference>
<dbReference type="EMBL" id="JBHTJF010000043">
    <property type="protein sequence ID" value="MFD0944604.1"/>
    <property type="molecule type" value="Genomic_DNA"/>
</dbReference>
<dbReference type="SMART" id="SM00854">
    <property type="entry name" value="PGA_cap"/>
    <property type="match status" value="1"/>
</dbReference>